<dbReference type="OMA" id="NSNAKRW"/>
<dbReference type="AlphaFoldDB" id="A0A6L3RRA2"/>
<proteinExistence type="predicted"/>
<evidence type="ECO:0000313" key="3">
    <source>
        <dbReference type="Proteomes" id="UP000244856"/>
    </source>
</evidence>
<accession>A0A6L3RRA2</accession>
<organism evidence="2 3">
    <name type="scientific">Cronobacter sakazakii</name>
    <name type="common">Enterobacter sakazakii</name>
    <dbReference type="NCBI Taxonomy" id="28141"/>
    <lineage>
        <taxon>Bacteria</taxon>
        <taxon>Pseudomonadati</taxon>
        <taxon>Pseudomonadota</taxon>
        <taxon>Gammaproteobacteria</taxon>
        <taxon>Enterobacterales</taxon>
        <taxon>Enterobacteriaceae</taxon>
        <taxon>Cronobacter</taxon>
    </lineage>
</organism>
<evidence type="ECO:0000313" key="2">
    <source>
        <dbReference type="EMBL" id="PUW06029.1"/>
    </source>
</evidence>
<gene>
    <name evidence="2" type="ORF">B7T07_05080</name>
</gene>
<sequence>MNSNAKRWLAGMVALALSQAVNAMTVNTAVGSGVSSAAPAALTGNRHAFSANVVNGPLNWDEKSDLKGFVSVVFERQTNGSLTVLRNES</sequence>
<dbReference type="RefSeq" id="WP_012126353.1">
    <property type="nucleotide sequence ID" value="NZ_CABMLV010000001.1"/>
</dbReference>
<reference evidence="2 3" key="1">
    <citation type="submission" date="2017-04" db="EMBL/GenBank/DDBJ databases">
        <title>Cronobacter sakazakii, ST83 Lineage Isolates.</title>
        <authorList>
            <person name="Chase H."/>
            <person name="Tall B."/>
            <person name="Gopinath G."/>
            <person name="Lehner A."/>
        </authorList>
    </citation>
    <scope>NUCLEOTIDE SEQUENCE [LARGE SCALE GENOMIC DNA]</scope>
    <source>
        <strain evidence="2 3">MOD1_Comp15</strain>
    </source>
</reference>
<keyword evidence="1" id="KW-0732">Signal</keyword>
<evidence type="ECO:0000256" key="1">
    <source>
        <dbReference type="SAM" id="SignalP"/>
    </source>
</evidence>
<feature type="chain" id="PRO_5041179062" evidence="1">
    <location>
        <begin position="24"/>
        <end position="89"/>
    </location>
</feature>
<dbReference type="EMBL" id="NCTU01000003">
    <property type="protein sequence ID" value="PUW06029.1"/>
    <property type="molecule type" value="Genomic_DNA"/>
</dbReference>
<dbReference type="Proteomes" id="UP000244856">
    <property type="component" value="Unassembled WGS sequence"/>
</dbReference>
<protein>
    <submittedName>
        <fullName evidence="2">Uncharacterized protein</fullName>
    </submittedName>
</protein>
<name>A0A6L3RRA2_CROSK</name>
<comment type="caution">
    <text evidence="2">The sequence shown here is derived from an EMBL/GenBank/DDBJ whole genome shotgun (WGS) entry which is preliminary data.</text>
</comment>
<feature type="signal peptide" evidence="1">
    <location>
        <begin position="1"/>
        <end position="23"/>
    </location>
</feature>